<dbReference type="PANTHER" id="PTHR22572">
    <property type="entry name" value="SUGAR-1-PHOSPHATE GUANYL TRANSFERASE"/>
    <property type="match status" value="1"/>
</dbReference>
<dbReference type="Gene3D" id="3.10.580.10">
    <property type="entry name" value="CBS-domain"/>
    <property type="match status" value="1"/>
</dbReference>
<dbReference type="InterPro" id="IPR029044">
    <property type="entry name" value="Nucleotide-diphossugar_trans"/>
</dbReference>
<sequence>MEDFIVAANLSALEAMKKLNATSEKSVFVTSQKGKLIGSLTDGDIRRWILAGKSLDTEVTEVCNKVPHLVKEGYDIQYVKSLMIEHKITCIPVVNDAKQPVKLLFWTDIFGAEVESIKKDKLDLPVVIMAGGFGTRLKPFTTILPKPLIPIGNKSIVEKIIDKFRAHDIKDYFMTLNHKSKIIRSYFNDIEKDYNIQFVDEPKPLGTAGSLKLLQDYLPDRFIVSNCDIIINADYAELVRLHEESNNQVTLVSSMMHYKIPYGICEIDKGGELLEIREKPEYNFLISTGMYVLNKSVLDLIPDGEFFHITHLMESVKTKGGKVGVYPISENSWFDTGQWEEYNKTLKILSGE</sequence>
<dbReference type="Gene3D" id="3.90.550.10">
    <property type="entry name" value="Spore Coat Polysaccharide Biosynthesis Protein SpsA, Chain A"/>
    <property type="match status" value="1"/>
</dbReference>
<name>A0ABQ3I4F1_9BACT</name>
<feature type="domain" description="CBS" evidence="2">
    <location>
        <begin position="1"/>
        <end position="57"/>
    </location>
</feature>
<dbReference type="InterPro" id="IPR046342">
    <property type="entry name" value="CBS_dom_sf"/>
</dbReference>
<dbReference type="Pfam" id="PF00483">
    <property type="entry name" value="NTP_transferase"/>
    <property type="match status" value="1"/>
</dbReference>
<dbReference type="InterPro" id="IPR000644">
    <property type="entry name" value="CBS_dom"/>
</dbReference>
<dbReference type="InterPro" id="IPR005835">
    <property type="entry name" value="NTP_transferase_dom"/>
</dbReference>
<organism evidence="3 4">
    <name type="scientific">Roseivirga thermotolerans</name>
    <dbReference type="NCBI Taxonomy" id="1758176"/>
    <lineage>
        <taxon>Bacteria</taxon>
        <taxon>Pseudomonadati</taxon>
        <taxon>Bacteroidota</taxon>
        <taxon>Cytophagia</taxon>
        <taxon>Cytophagales</taxon>
        <taxon>Roseivirgaceae</taxon>
        <taxon>Roseivirga</taxon>
    </lineage>
</organism>
<keyword evidence="1" id="KW-0129">CBS domain</keyword>
<dbReference type="InterPro" id="IPR050486">
    <property type="entry name" value="Mannose-1P_guanyltransferase"/>
</dbReference>
<dbReference type="SUPFAM" id="SSF53448">
    <property type="entry name" value="Nucleotide-diphospho-sugar transferases"/>
    <property type="match status" value="1"/>
</dbReference>
<dbReference type="Proteomes" id="UP000658258">
    <property type="component" value="Unassembled WGS sequence"/>
</dbReference>
<accession>A0ABQ3I4F1</accession>
<dbReference type="EMBL" id="BNAG01000001">
    <property type="protein sequence ID" value="GHE53497.1"/>
    <property type="molecule type" value="Genomic_DNA"/>
</dbReference>
<dbReference type="Pfam" id="PF00571">
    <property type="entry name" value="CBS"/>
    <property type="match status" value="2"/>
</dbReference>
<gene>
    <name evidence="3" type="ORF">GCM10011340_05010</name>
</gene>
<keyword evidence="4" id="KW-1185">Reference proteome</keyword>
<dbReference type="RefSeq" id="WP_189628609.1">
    <property type="nucleotide sequence ID" value="NZ_BNAG01000001.1"/>
</dbReference>
<dbReference type="PROSITE" id="PS51371">
    <property type="entry name" value="CBS"/>
    <property type="match status" value="1"/>
</dbReference>
<evidence type="ECO:0000313" key="4">
    <source>
        <dbReference type="Proteomes" id="UP000658258"/>
    </source>
</evidence>
<evidence type="ECO:0000313" key="3">
    <source>
        <dbReference type="EMBL" id="GHE53497.1"/>
    </source>
</evidence>
<comment type="caution">
    <text evidence="3">The sequence shown here is derived from an EMBL/GenBank/DDBJ whole genome shotgun (WGS) entry which is preliminary data.</text>
</comment>
<dbReference type="CDD" id="cd06426">
    <property type="entry name" value="NTP_transferase_like_2"/>
    <property type="match status" value="1"/>
</dbReference>
<evidence type="ECO:0000259" key="2">
    <source>
        <dbReference type="PROSITE" id="PS51371"/>
    </source>
</evidence>
<protein>
    <submittedName>
        <fullName evidence="3">Nucleotidyltransferase</fullName>
    </submittedName>
</protein>
<dbReference type="SUPFAM" id="SSF54631">
    <property type="entry name" value="CBS-domain pair"/>
    <property type="match status" value="1"/>
</dbReference>
<proteinExistence type="predicted"/>
<reference evidence="4" key="1">
    <citation type="journal article" date="2019" name="Int. J. Syst. Evol. Microbiol.">
        <title>The Global Catalogue of Microorganisms (GCM) 10K type strain sequencing project: providing services to taxonomists for standard genome sequencing and annotation.</title>
        <authorList>
            <consortium name="The Broad Institute Genomics Platform"/>
            <consortium name="The Broad Institute Genome Sequencing Center for Infectious Disease"/>
            <person name="Wu L."/>
            <person name="Ma J."/>
        </authorList>
    </citation>
    <scope>NUCLEOTIDE SEQUENCE [LARGE SCALE GENOMIC DNA]</scope>
    <source>
        <strain evidence="4">CGMCC 1.15111</strain>
    </source>
</reference>
<evidence type="ECO:0000256" key="1">
    <source>
        <dbReference type="PROSITE-ProRule" id="PRU00703"/>
    </source>
</evidence>